<dbReference type="AlphaFoldDB" id="A0A0A8XVA2"/>
<reference evidence="1" key="1">
    <citation type="submission" date="2014-09" db="EMBL/GenBank/DDBJ databases">
        <authorList>
            <person name="Magalhaes I.L.F."/>
            <person name="Oliveira U."/>
            <person name="Santos F.R."/>
            <person name="Vidigal T.H.D.A."/>
            <person name="Brescovit A.D."/>
            <person name="Santos A.J."/>
        </authorList>
    </citation>
    <scope>NUCLEOTIDE SEQUENCE</scope>
    <source>
        <tissue evidence="1">Shoot tissue taken approximately 20 cm above the soil surface</tissue>
    </source>
</reference>
<organism evidence="1">
    <name type="scientific">Arundo donax</name>
    <name type="common">Giant reed</name>
    <name type="synonym">Donax arundinaceus</name>
    <dbReference type="NCBI Taxonomy" id="35708"/>
    <lineage>
        <taxon>Eukaryota</taxon>
        <taxon>Viridiplantae</taxon>
        <taxon>Streptophyta</taxon>
        <taxon>Embryophyta</taxon>
        <taxon>Tracheophyta</taxon>
        <taxon>Spermatophyta</taxon>
        <taxon>Magnoliopsida</taxon>
        <taxon>Liliopsida</taxon>
        <taxon>Poales</taxon>
        <taxon>Poaceae</taxon>
        <taxon>PACMAD clade</taxon>
        <taxon>Arundinoideae</taxon>
        <taxon>Arundineae</taxon>
        <taxon>Arundo</taxon>
    </lineage>
</organism>
<reference evidence="1" key="2">
    <citation type="journal article" date="2015" name="Data Brief">
        <title>Shoot transcriptome of the giant reed, Arundo donax.</title>
        <authorList>
            <person name="Barrero R.A."/>
            <person name="Guerrero F.D."/>
            <person name="Moolhuijzen P."/>
            <person name="Goolsby J.A."/>
            <person name="Tidwell J."/>
            <person name="Bellgard S.E."/>
            <person name="Bellgard M.I."/>
        </authorList>
    </citation>
    <scope>NUCLEOTIDE SEQUENCE</scope>
    <source>
        <tissue evidence="1">Shoot tissue taken approximately 20 cm above the soil surface</tissue>
    </source>
</reference>
<name>A0A0A8XVA2_ARUDO</name>
<sequence length="31" mass="3398">MAKETPPHGLSQPNIWPMYACGLFLCPKAPV</sequence>
<accession>A0A0A8XVA2</accession>
<evidence type="ECO:0000313" key="1">
    <source>
        <dbReference type="EMBL" id="JAD16585.1"/>
    </source>
</evidence>
<protein>
    <submittedName>
        <fullName evidence="1">Uncharacterized protein</fullName>
    </submittedName>
</protein>
<dbReference type="EMBL" id="GBRH01281310">
    <property type="protein sequence ID" value="JAD16585.1"/>
    <property type="molecule type" value="Transcribed_RNA"/>
</dbReference>
<proteinExistence type="predicted"/>